<dbReference type="AlphaFoldDB" id="A0A6B0VIJ4"/>
<reference evidence="2 3" key="1">
    <citation type="submission" date="2020-01" db="EMBL/GenBank/DDBJ databases">
        <title>Natronorubrum sp. JWXQ-INN 674 isolated from Inner Mongolia Autonomous Region of China.</title>
        <authorList>
            <person name="Xue Q."/>
        </authorList>
    </citation>
    <scope>NUCLEOTIDE SEQUENCE [LARGE SCALE GENOMIC DNA]</scope>
    <source>
        <strain evidence="2 3">JWXQ-INN-674</strain>
    </source>
</reference>
<evidence type="ECO:0000259" key="1">
    <source>
        <dbReference type="Pfam" id="PF23455"/>
    </source>
</evidence>
<sequence length="55" mass="6484">MWKRSSRVRSVKITRKESKELYECMICGYRVKETSPRTCPTCTGEMQNLGNPREQ</sequence>
<protein>
    <submittedName>
        <fullName evidence="2">Rubrerythrin-like domain-containing protein</fullName>
    </submittedName>
</protein>
<dbReference type="SUPFAM" id="SSF57802">
    <property type="entry name" value="Rubredoxin-like"/>
    <property type="match status" value="1"/>
</dbReference>
<evidence type="ECO:0000313" key="2">
    <source>
        <dbReference type="EMBL" id="MXV60875.1"/>
    </source>
</evidence>
<dbReference type="OrthoDB" id="280213at2157"/>
<dbReference type="Proteomes" id="UP000434101">
    <property type="component" value="Unassembled WGS sequence"/>
</dbReference>
<dbReference type="Gene3D" id="2.20.28.10">
    <property type="match status" value="1"/>
</dbReference>
<organism evidence="2 3">
    <name type="scientific">Natronorubrum halalkaliphilum</name>
    <dbReference type="NCBI Taxonomy" id="2691917"/>
    <lineage>
        <taxon>Archaea</taxon>
        <taxon>Methanobacteriati</taxon>
        <taxon>Methanobacteriota</taxon>
        <taxon>Stenosarchaea group</taxon>
        <taxon>Halobacteria</taxon>
        <taxon>Halobacteriales</taxon>
        <taxon>Natrialbaceae</taxon>
        <taxon>Natronorubrum</taxon>
    </lineage>
</organism>
<proteinExistence type="predicted"/>
<dbReference type="NCBIfam" id="NF033497">
    <property type="entry name" value="rubre_like_arch"/>
    <property type="match status" value="1"/>
</dbReference>
<keyword evidence="3" id="KW-1185">Reference proteome</keyword>
<dbReference type="EMBL" id="WUYX01000009">
    <property type="protein sequence ID" value="MXV60875.1"/>
    <property type="molecule type" value="Genomic_DNA"/>
</dbReference>
<feature type="domain" description="DUF7129" evidence="1">
    <location>
        <begin position="17"/>
        <end position="54"/>
    </location>
</feature>
<comment type="caution">
    <text evidence="2">The sequence shown here is derived from an EMBL/GenBank/DDBJ whole genome shotgun (WGS) entry which is preliminary data.</text>
</comment>
<name>A0A6B0VIJ4_9EURY</name>
<accession>A0A6B0VIJ4</accession>
<dbReference type="RefSeq" id="WP_160062261.1">
    <property type="nucleotide sequence ID" value="NZ_WUYX01000009.1"/>
</dbReference>
<gene>
    <name evidence="2" type="ORF">GS429_02060</name>
</gene>
<dbReference type="Pfam" id="PF23455">
    <property type="entry name" value="DUF7129"/>
    <property type="match status" value="1"/>
</dbReference>
<dbReference type="InterPro" id="IPR055553">
    <property type="entry name" value="DUF7129"/>
</dbReference>
<evidence type="ECO:0000313" key="3">
    <source>
        <dbReference type="Proteomes" id="UP000434101"/>
    </source>
</evidence>